<dbReference type="InterPro" id="IPR009091">
    <property type="entry name" value="RCC1/BLIP-II"/>
</dbReference>
<dbReference type="GO" id="GO:0005085">
    <property type="term" value="F:guanyl-nucleotide exchange factor activity"/>
    <property type="evidence" value="ECO:0007669"/>
    <property type="project" value="TreeGrafter"/>
</dbReference>
<dbReference type="EMBL" id="JH725161">
    <property type="protein sequence ID" value="EJP66095.1"/>
    <property type="molecule type" value="Genomic_DNA"/>
</dbReference>
<sequence>MSAQIKEATPDMELFAAGCNAWAQLEFDTFLPSNSDDLTEFTKIAVGQTLQKPVSRLAYTLSLYSSYQKLPSSNFLIPFAVQNDDKFLIAGYFPDPTMAPKAASFVMRANGDSLRPIGSSVFEISISKGGAVNTDKMYAQKPVKQIAALDTAFVLLYEDGTVATMGDARFPHVLGRMISEDEPAEELFTLLDLDTLGDPVQHITACGYTAAALTKSGSVYIWGQHPQSRAKELPFFPGLSRFPNYTEIGGGKDIADIALGETHGIALTKQGDVYVIGNNESGQLGIPSVMSVRTWIKLEFSPPQNAVVTGVAAGPHTSFMLVSSSLAAN</sequence>
<name>J4W735_BEAB2</name>
<dbReference type="InterPro" id="IPR051553">
    <property type="entry name" value="Ran_GTPase-activating"/>
</dbReference>
<gene>
    <name evidence="2" type="ORF">BBA_05066</name>
</gene>
<dbReference type="AlphaFoldDB" id="J4W735"/>
<feature type="repeat" description="RCC1" evidence="1">
    <location>
        <begin position="217"/>
        <end position="270"/>
    </location>
</feature>
<dbReference type="InterPro" id="IPR000408">
    <property type="entry name" value="Reg_chr_condens"/>
</dbReference>
<evidence type="ECO:0000256" key="1">
    <source>
        <dbReference type="PROSITE-ProRule" id="PRU00235"/>
    </source>
</evidence>
<protein>
    <submittedName>
        <fullName evidence="2">Regulator of chromosome condensation (RCC1)-like protein</fullName>
    </submittedName>
</protein>
<keyword evidence="3" id="KW-1185">Reference proteome</keyword>
<dbReference type="Pfam" id="PF13540">
    <property type="entry name" value="RCC1_2"/>
    <property type="match status" value="1"/>
</dbReference>
<dbReference type="HOGENOM" id="CLU_046009_1_0_1"/>
<dbReference type="PROSITE" id="PS50012">
    <property type="entry name" value="RCC1_3"/>
    <property type="match status" value="2"/>
</dbReference>
<dbReference type="Proteomes" id="UP000002762">
    <property type="component" value="Unassembled WGS sequence"/>
</dbReference>
<evidence type="ECO:0000313" key="3">
    <source>
        <dbReference type="Proteomes" id="UP000002762"/>
    </source>
</evidence>
<dbReference type="InParanoid" id="J4W735"/>
<dbReference type="PANTHER" id="PTHR45982:SF1">
    <property type="entry name" value="REGULATOR OF CHROMOSOME CONDENSATION"/>
    <property type="match status" value="1"/>
</dbReference>
<dbReference type="SUPFAM" id="SSF50985">
    <property type="entry name" value="RCC1/BLIP-II"/>
    <property type="match status" value="1"/>
</dbReference>
<feature type="repeat" description="RCC1" evidence="1">
    <location>
        <begin position="271"/>
        <end position="324"/>
    </location>
</feature>
<proteinExistence type="predicted"/>
<dbReference type="PANTHER" id="PTHR45982">
    <property type="entry name" value="REGULATOR OF CHROMOSOME CONDENSATION"/>
    <property type="match status" value="1"/>
</dbReference>
<reference evidence="2 3" key="1">
    <citation type="journal article" date="2012" name="Sci. Rep.">
        <title>Genomic perspectives on the evolution of fungal entomopathogenicity in Beauveria bassiana.</title>
        <authorList>
            <person name="Xiao G."/>
            <person name="Ying S.H."/>
            <person name="Zheng P."/>
            <person name="Wang Z.L."/>
            <person name="Zhang S."/>
            <person name="Xie X.Q."/>
            <person name="Shang Y."/>
            <person name="St Leger R.J."/>
            <person name="Zhao G.P."/>
            <person name="Wang C."/>
            <person name="Feng M.G."/>
        </authorList>
    </citation>
    <scope>NUCLEOTIDE SEQUENCE [LARGE SCALE GENOMIC DNA]</scope>
    <source>
        <strain evidence="2 3">ARSEF 2860</strain>
    </source>
</reference>
<dbReference type="STRING" id="655819.J4W735"/>
<dbReference type="GeneID" id="19888078"/>
<dbReference type="Gene3D" id="2.130.10.30">
    <property type="entry name" value="Regulator of chromosome condensation 1/beta-lactamase-inhibitor protein II"/>
    <property type="match status" value="1"/>
</dbReference>
<dbReference type="OrthoDB" id="5370059at2759"/>
<accession>J4W735</accession>
<evidence type="ECO:0000313" key="2">
    <source>
        <dbReference type="EMBL" id="EJP66095.1"/>
    </source>
</evidence>
<dbReference type="GO" id="GO:0005737">
    <property type="term" value="C:cytoplasm"/>
    <property type="evidence" value="ECO:0007669"/>
    <property type="project" value="TreeGrafter"/>
</dbReference>
<organism evidence="2 3">
    <name type="scientific">Beauveria bassiana (strain ARSEF 2860)</name>
    <name type="common">White muscardine disease fungus</name>
    <name type="synonym">Tritirachium shiotae</name>
    <dbReference type="NCBI Taxonomy" id="655819"/>
    <lineage>
        <taxon>Eukaryota</taxon>
        <taxon>Fungi</taxon>
        <taxon>Dikarya</taxon>
        <taxon>Ascomycota</taxon>
        <taxon>Pezizomycotina</taxon>
        <taxon>Sordariomycetes</taxon>
        <taxon>Hypocreomycetidae</taxon>
        <taxon>Hypocreales</taxon>
        <taxon>Cordycipitaceae</taxon>
        <taxon>Beauveria</taxon>
    </lineage>
</organism>
<dbReference type="RefSeq" id="XP_008598385.1">
    <property type="nucleotide sequence ID" value="XM_008600163.1"/>
</dbReference>